<feature type="region of interest" description="Disordered" evidence="1">
    <location>
        <begin position="206"/>
        <end position="229"/>
    </location>
</feature>
<keyword evidence="4" id="KW-1185">Reference proteome</keyword>
<dbReference type="SUPFAM" id="SSF88659">
    <property type="entry name" value="Sigma3 and sigma4 domains of RNA polymerase sigma factors"/>
    <property type="match status" value="1"/>
</dbReference>
<feature type="domain" description="RNA polymerase sigma-70 region 4" evidence="2">
    <location>
        <begin position="148"/>
        <end position="188"/>
    </location>
</feature>
<proteinExistence type="predicted"/>
<evidence type="ECO:0000313" key="4">
    <source>
        <dbReference type="Proteomes" id="UP000235122"/>
    </source>
</evidence>
<dbReference type="InterPro" id="IPR007630">
    <property type="entry name" value="RNA_pol_sigma70_r4"/>
</dbReference>
<dbReference type="Pfam" id="PF04545">
    <property type="entry name" value="Sigma70_r4"/>
    <property type="match status" value="1"/>
</dbReference>
<dbReference type="GO" id="GO:0003700">
    <property type="term" value="F:DNA-binding transcription factor activity"/>
    <property type="evidence" value="ECO:0007669"/>
    <property type="project" value="InterPro"/>
</dbReference>
<dbReference type="EMBL" id="PKKO01000001">
    <property type="protein sequence ID" value="PKY73314.1"/>
    <property type="molecule type" value="Genomic_DNA"/>
</dbReference>
<protein>
    <submittedName>
        <fullName evidence="3">Sigma-70 family RNA polymerase sigma factor</fullName>
    </submittedName>
</protein>
<dbReference type="GeneID" id="35866102"/>
<dbReference type="RefSeq" id="WP_024330646.1">
    <property type="nucleotide sequence ID" value="NZ_JASOXK010000001.1"/>
</dbReference>
<evidence type="ECO:0000313" key="3">
    <source>
        <dbReference type="EMBL" id="PKY73314.1"/>
    </source>
</evidence>
<organism evidence="3 4">
    <name type="scientific">Winkia neuii</name>
    <dbReference type="NCBI Taxonomy" id="33007"/>
    <lineage>
        <taxon>Bacteria</taxon>
        <taxon>Bacillati</taxon>
        <taxon>Actinomycetota</taxon>
        <taxon>Actinomycetes</taxon>
        <taxon>Actinomycetales</taxon>
        <taxon>Actinomycetaceae</taxon>
        <taxon>Winkia</taxon>
    </lineage>
</organism>
<accession>A0A2I1IQB6</accession>
<dbReference type="Proteomes" id="UP000235122">
    <property type="component" value="Unassembled WGS sequence"/>
</dbReference>
<sequence length="229" mass="25164">MKVTFKHEADNNKNESITDTFDIDPGEFALMIATNREQRAAATGVPLYQVKPCTPQKILDELWNAEEAATHQAVRADRGKGKKKCTCGAGCGPRRGCRVPNNKPFSYEQMLEIDLDPASPGISAEDQVIEREDSVERACDLEVMRDVIAGLDSQHREVMTRLLATDKLNQAQVARDMGLTRARVSQLVAEVKPLIRQAVEEARFNTSSGVGSGVKGEANRAAPANEEER</sequence>
<dbReference type="GO" id="GO:0006352">
    <property type="term" value="P:DNA-templated transcription initiation"/>
    <property type="evidence" value="ECO:0007669"/>
    <property type="project" value="InterPro"/>
</dbReference>
<name>A0A2I1IQB6_9ACTO</name>
<gene>
    <name evidence="3" type="ORF">CYJ19_01650</name>
</gene>
<feature type="compositionally biased region" description="Low complexity" evidence="1">
    <location>
        <begin position="219"/>
        <end position="229"/>
    </location>
</feature>
<reference evidence="3 4" key="1">
    <citation type="submission" date="2017-12" db="EMBL/GenBank/DDBJ databases">
        <title>Phylogenetic diversity of female urinary microbiome.</title>
        <authorList>
            <person name="Thomas-White K."/>
            <person name="Wolfe A.J."/>
        </authorList>
    </citation>
    <scope>NUCLEOTIDE SEQUENCE [LARGE SCALE GENOMIC DNA]</scope>
    <source>
        <strain evidence="3 4">UMB0402</strain>
    </source>
</reference>
<dbReference type="AlphaFoldDB" id="A0A2I1IQB6"/>
<evidence type="ECO:0000259" key="2">
    <source>
        <dbReference type="Pfam" id="PF04545"/>
    </source>
</evidence>
<evidence type="ECO:0000256" key="1">
    <source>
        <dbReference type="SAM" id="MobiDB-lite"/>
    </source>
</evidence>
<dbReference type="STRING" id="33007.HMPREF3198_00975"/>
<dbReference type="InterPro" id="IPR013324">
    <property type="entry name" value="RNA_pol_sigma_r3/r4-like"/>
</dbReference>
<comment type="caution">
    <text evidence="3">The sequence shown here is derived from an EMBL/GenBank/DDBJ whole genome shotgun (WGS) entry which is preliminary data.</text>
</comment>
<dbReference type="Gene3D" id="1.20.140.160">
    <property type="match status" value="1"/>
</dbReference>